<dbReference type="STRING" id="679197.HMPREF9336_03208"/>
<dbReference type="GO" id="GO:0010181">
    <property type="term" value="F:FMN binding"/>
    <property type="evidence" value="ECO:0007669"/>
    <property type="project" value="InterPro"/>
</dbReference>
<comment type="similarity">
    <text evidence="1">Belongs to the non-flavoprotein flavin reductase family.</text>
</comment>
<gene>
    <name evidence="4" type="ORF">HMPREF9336_03208</name>
</gene>
<accession>E5XUN6</accession>
<evidence type="ECO:0000259" key="3">
    <source>
        <dbReference type="SMART" id="SM00903"/>
    </source>
</evidence>
<dbReference type="InterPro" id="IPR012349">
    <property type="entry name" value="Split_barrel_FMN-bd"/>
</dbReference>
<evidence type="ECO:0000256" key="1">
    <source>
        <dbReference type="ARBA" id="ARBA00008898"/>
    </source>
</evidence>
<dbReference type="InterPro" id="IPR002563">
    <property type="entry name" value="Flavin_Rdtase-like_dom"/>
</dbReference>
<protein>
    <recommendedName>
        <fullName evidence="3">Flavin reductase like domain-containing protein</fullName>
    </recommendedName>
</protein>
<evidence type="ECO:0000313" key="4">
    <source>
        <dbReference type="EMBL" id="EFV11874.1"/>
    </source>
</evidence>
<organism evidence="4 5">
    <name type="scientific">Segniliparus rugosus (strain ATCC BAA-974 / DSM 45345 / CCUG 50838 / CIP 108380 / JCM 13579 / CDC 945)</name>
    <dbReference type="NCBI Taxonomy" id="679197"/>
    <lineage>
        <taxon>Bacteria</taxon>
        <taxon>Bacillati</taxon>
        <taxon>Actinomycetota</taxon>
        <taxon>Actinomycetes</taxon>
        <taxon>Mycobacteriales</taxon>
        <taxon>Segniliparaceae</taxon>
        <taxon>Segniliparus</taxon>
    </lineage>
</organism>
<keyword evidence="5" id="KW-1185">Reference proteome</keyword>
<dbReference type="InterPro" id="IPR050268">
    <property type="entry name" value="NADH-dep_flavin_reductase"/>
</dbReference>
<dbReference type="HOGENOM" id="CLU_059021_1_3_11"/>
<name>E5XUN6_SEGRC</name>
<proteinExistence type="inferred from homology"/>
<dbReference type="EMBL" id="ACZI02000001">
    <property type="protein sequence ID" value="EFV11874.1"/>
    <property type="molecule type" value="Genomic_DNA"/>
</dbReference>
<dbReference type="OrthoDB" id="9792858at2"/>
<dbReference type="eggNOG" id="COG1853">
    <property type="taxonomic scope" value="Bacteria"/>
</dbReference>
<evidence type="ECO:0000313" key="5">
    <source>
        <dbReference type="Proteomes" id="UP000004816"/>
    </source>
</evidence>
<dbReference type="RefSeq" id="WP_007472030.1">
    <property type="nucleotide sequence ID" value="NZ_KI391953.1"/>
</dbReference>
<dbReference type="Pfam" id="PF01613">
    <property type="entry name" value="Flavin_Reduct"/>
    <property type="match status" value="1"/>
</dbReference>
<comment type="caution">
    <text evidence="4">The sequence shown here is derived from an EMBL/GenBank/DDBJ whole genome shotgun (WGS) entry which is preliminary data.</text>
</comment>
<evidence type="ECO:0000256" key="2">
    <source>
        <dbReference type="ARBA" id="ARBA00023002"/>
    </source>
</evidence>
<keyword evidence="2" id="KW-0560">Oxidoreductase</keyword>
<sequence>MVLRLADLSDDLADPRALREAYSSFPSGVVAVCCLQDGEPVGLAASSFVTVSLDPPLVSLCVRNESQTWPQVQTATSIGVSVLAGHQHAHGRALAGPAERRFDGVRWHASPAGAVFLADAAAWLECGIEQEIPAGDHHIIVLRIRSLAVDADAEPLVFHASRFRSLHS</sequence>
<dbReference type="SMART" id="SM00903">
    <property type="entry name" value="Flavin_Reduct"/>
    <property type="match status" value="1"/>
</dbReference>
<dbReference type="SUPFAM" id="SSF50475">
    <property type="entry name" value="FMN-binding split barrel"/>
    <property type="match status" value="1"/>
</dbReference>
<dbReference type="PANTHER" id="PTHR30466">
    <property type="entry name" value="FLAVIN REDUCTASE"/>
    <property type="match status" value="1"/>
</dbReference>
<dbReference type="GO" id="GO:0042602">
    <property type="term" value="F:riboflavin reductase (NADPH) activity"/>
    <property type="evidence" value="ECO:0007669"/>
    <property type="project" value="TreeGrafter"/>
</dbReference>
<dbReference type="Gene3D" id="2.30.110.10">
    <property type="entry name" value="Electron Transport, Fmn-binding Protein, Chain A"/>
    <property type="match status" value="1"/>
</dbReference>
<dbReference type="Proteomes" id="UP000004816">
    <property type="component" value="Unassembled WGS sequence"/>
</dbReference>
<dbReference type="PANTHER" id="PTHR30466:SF11">
    <property type="entry name" value="FLAVIN-DEPENDENT MONOOXYGENASE, REDUCTASE SUBUNIT HSAB"/>
    <property type="match status" value="1"/>
</dbReference>
<reference evidence="4 5" key="1">
    <citation type="journal article" date="2011" name="Stand. Genomic Sci.">
        <title>High quality draft genome sequence of Segniliparus rugosus CDC 945(T)= (ATCC BAA-974(T)).</title>
        <authorList>
            <person name="Earl A.M."/>
            <person name="Desjardins C.A."/>
            <person name="Fitzgerald M.G."/>
            <person name="Arachchi H.M."/>
            <person name="Zeng Q."/>
            <person name="Mehta T."/>
            <person name="Griggs A."/>
            <person name="Birren B.W."/>
            <person name="Toney N.C."/>
            <person name="Carr J."/>
            <person name="Posey J."/>
            <person name="Butler W.R."/>
        </authorList>
    </citation>
    <scope>NUCLEOTIDE SEQUENCE [LARGE SCALE GENOMIC DNA]</scope>
    <source>
        <strain evidence="5">ATCC BAA-974 / DSM 45345 / CCUG 50838 / CIP 108380 / JCM 13579 / CDC 945</strain>
    </source>
</reference>
<feature type="domain" description="Flavin reductase like" evidence="3">
    <location>
        <begin position="22"/>
        <end position="165"/>
    </location>
</feature>
<dbReference type="AlphaFoldDB" id="E5XUN6"/>